<organism evidence="1">
    <name type="scientific">bioreactor metagenome</name>
    <dbReference type="NCBI Taxonomy" id="1076179"/>
    <lineage>
        <taxon>unclassified sequences</taxon>
        <taxon>metagenomes</taxon>
        <taxon>ecological metagenomes</taxon>
    </lineage>
</organism>
<comment type="caution">
    <text evidence="1">The sequence shown here is derived from an EMBL/GenBank/DDBJ whole genome shotgun (WGS) entry which is preliminary data.</text>
</comment>
<accession>A0A645BUD3</accession>
<evidence type="ECO:0000313" key="1">
    <source>
        <dbReference type="EMBL" id="MPM69016.1"/>
    </source>
</evidence>
<reference evidence="1" key="1">
    <citation type="submission" date="2019-08" db="EMBL/GenBank/DDBJ databases">
        <authorList>
            <person name="Kucharzyk K."/>
            <person name="Murdoch R.W."/>
            <person name="Higgins S."/>
            <person name="Loffler F."/>
        </authorList>
    </citation>
    <scope>NUCLEOTIDE SEQUENCE</scope>
</reference>
<dbReference type="AlphaFoldDB" id="A0A645BUD3"/>
<dbReference type="EMBL" id="VSSQ01022601">
    <property type="protein sequence ID" value="MPM69016.1"/>
    <property type="molecule type" value="Genomic_DNA"/>
</dbReference>
<protein>
    <submittedName>
        <fullName evidence="1">Uncharacterized protein</fullName>
    </submittedName>
</protein>
<proteinExistence type="predicted"/>
<gene>
    <name evidence="1" type="ORF">SDC9_115960</name>
</gene>
<sequence>MGAGSQVGNAEGTGDRKVVQCPCLDDLSGVLDVEQHIKRCCIADVQGIGEIVDQKALILSFGDGGHHPCLEVLVLEVEASSQEMVGKQGCYTGVNQGVEVQGGVGGKIAVCDYQCIQIGGPVVDDRETEAHQRIELDGGRASVYLCECPDCYAQRILSRCGELKQGGTELVSSCKQLSQVQVIDGSGEAQAPQLDLILHNQLLTLTKDRS</sequence>
<name>A0A645BUD3_9ZZZZ</name>